<dbReference type="Proteomes" id="UP000218327">
    <property type="component" value="Unassembled WGS sequence"/>
</dbReference>
<evidence type="ECO:0008006" key="4">
    <source>
        <dbReference type="Google" id="ProtNLM"/>
    </source>
</evidence>
<keyword evidence="1" id="KW-0472">Membrane</keyword>
<evidence type="ECO:0000256" key="1">
    <source>
        <dbReference type="SAM" id="Phobius"/>
    </source>
</evidence>
<proteinExistence type="predicted"/>
<dbReference type="EMBL" id="NVVJ01000104">
    <property type="protein sequence ID" value="PCJ17787.1"/>
    <property type="molecule type" value="Genomic_DNA"/>
</dbReference>
<sequence length="180" mass="20127">MNKLNEKDFLHEVCQHLDASVAHLDPRISESLDKARHFALSSCATLAASEQNLFTHNLHQQLNNIPEVSPDIKVKLDHIRQQAMARLDSAPQQIAPTLHNRLLSWLKSQFSGLSLGVPTSMLATACVLVTVVSVFYVNSRPTGSLSLEEEISLIASAEDIELYENLEFYLWLAESEPYSL</sequence>
<name>A0A2A5AEN5_9GAMM</name>
<evidence type="ECO:0000313" key="3">
    <source>
        <dbReference type="Proteomes" id="UP000218327"/>
    </source>
</evidence>
<protein>
    <recommendedName>
        <fullName evidence="4">DUF3619 domain-containing protein</fullName>
    </recommendedName>
</protein>
<reference evidence="3" key="1">
    <citation type="submission" date="2017-08" db="EMBL/GenBank/DDBJ databases">
        <title>A dynamic microbial community with high functional redundancy inhabits the cold, oxic subseafloor aquifer.</title>
        <authorList>
            <person name="Tully B.J."/>
            <person name="Wheat C.G."/>
            <person name="Glazer B.T."/>
            <person name="Huber J.A."/>
        </authorList>
    </citation>
    <scope>NUCLEOTIDE SEQUENCE [LARGE SCALE GENOMIC DNA]</scope>
</reference>
<evidence type="ECO:0000313" key="2">
    <source>
        <dbReference type="EMBL" id="PCJ17787.1"/>
    </source>
</evidence>
<gene>
    <name evidence="2" type="ORF">COA96_17445</name>
</gene>
<keyword evidence="1" id="KW-0812">Transmembrane</keyword>
<keyword evidence="1" id="KW-1133">Transmembrane helix</keyword>
<dbReference type="Pfam" id="PF12279">
    <property type="entry name" value="DUF3619"/>
    <property type="match status" value="1"/>
</dbReference>
<accession>A0A2A5AEN5</accession>
<feature type="transmembrane region" description="Helical" evidence="1">
    <location>
        <begin position="110"/>
        <end position="137"/>
    </location>
</feature>
<comment type="caution">
    <text evidence="2">The sequence shown here is derived from an EMBL/GenBank/DDBJ whole genome shotgun (WGS) entry which is preliminary data.</text>
</comment>
<dbReference type="InterPro" id="IPR022064">
    <property type="entry name" value="DUF3619"/>
</dbReference>
<organism evidence="2 3">
    <name type="scientific">SAR86 cluster bacterium</name>
    <dbReference type="NCBI Taxonomy" id="2030880"/>
    <lineage>
        <taxon>Bacteria</taxon>
        <taxon>Pseudomonadati</taxon>
        <taxon>Pseudomonadota</taxon>
        <taxon>Gammaproteobacteria</taxon>
        <taxon>SAR86 cluster</taxon>
    </lineage>
</organism>
<dbReference type="AlphaFoldDB" id="A0A2A5AEN5"/>